<protein>
    <submittedName>
        <fullName evidence="1">Uncharacterized protein</fullName>
    </submittedName>
</protein>
<reference evidence="1 2" key="1">
    <citation type="journal article" date="2021" name="BMC Genomics">
        <title>Datura genome reveals duplications of psychoactive alkaloid biosynthetic genes and high mutation rate following tissue culture.</title>
        <authorList>
            <person name="Rajewski A."/>
            <person name="Carter-House D."/>
            <person name="Stajich J."/>
            <person name="Litt A."/>
        </authorList>
    </citation>
    <scope>NUCLEOTIDE SEQUENCE [LARGE SCALE GENOMIC DNA]</scope>
    <source>
        <strain evidence="1">AR-01</strain>
    </source>
</reference>
<name>A0ABS8RHM2_DATST</name>
<accession>A0ABS8RHM2</accession>
<keyword evidence="2" id="KW-1185">Reference proteome</keyword>
<gene>
    <name evidence="1" type="ORF">HAX54_002181</name>
</gene>
<dbReference type="Proteomes" id="UP000823775">
    <property type="component" value="Unassembled WGS sequence"/>
</dbReference>
<evidence type="ECO:0000313" key="1">
    <source>
        <dbReference type="EMBL" id="MCD7446318.1"/>
    </source>
</evidence>
<proteinExistence type="predicted"/>
<evidence type="ECO:0000313" key="2">
    <source>
        <dbReference type="Proteomes" id="UP000823775"/>
    </source>
</evidence>
<comment type="caution">
    <text evidence="1">The sequence shown here is derived from an EMBL/GenBank/DDBJ whole genome shotgun (WGS) entry which is preliminary data.</text>
</comment>
<organism evidence="1 2">
    <name type="scientific">Datura stramonium</name>
    <name type="common">Jimsonweed</name>
    <name type="synonym">Common thornapple</name>
    <dbReference type="NCBI Taxonomy" id="4076"/>
    <lineage>
        <taxon>Eukaryota</taxon>
        <taxon>Viridiplantae</taxon>
        <taxon>Streptophyta</taxon>
        <taxon>Embryophyta</taxon>
        <taxon>Tracheophyta</taxon>
        <taxon>Spermatophyta</taxon>
        <taxon>Magnoliopsida</taxon>
        <taxon>eudicotyledons</taxon>
        <taxon>Gunneridae</taxon>
        <taxon>Pentapetalae</taxon>
        <taxon>asterids</taxon>
        <taxon>lamiids</taxon>
        <taxon>Solanales</taxon>
        <taxon>Solanaceae</taxon>
        <taxon>Solanoideae</taxon>
        <taxon>Datureae</taxon>
        <taxon>Datura</taxon>
    </lineage>
</organism>
<sequence>MNSSHDTGYENGYLNGDMYGVHRRNGECTQVKPHSSLKLKILARDVAFHYNKEGKSDCAIICPSFMADSWGVSTTIGAFPLSCHLDDRMFLENVCEFPGKWELRIF</sequence>
<dbReference type="EMBL" id="JACEIK010000011">
    <property type="protein sequence ID" value="MCD7446318.1"/>
    <property type="molecule type" value="Genomic_DNA"/>
</dbReference>